<feature type="transmembrane region" description="Helical" evidence="7">
    <location>
        <begin position="149"/>
        <end position="167"/>
    </location>
</feature>
<feature type="compositionally biased region" description="Polar residues" evidence="6">
    <location>
        <begin position="261"/>
        <end position="270"/>
    </location>
</feature>
<feature type="transmembrane region" description="Helical" evidence="7">
    <location>
        <begin position="35"/>
        <end position="58"/>
    </location>
</feature>
<keyword evidence="10" id="KW-1185">Reference proteome</keyword>
<dbReference type="Pfam" id="PF20684">
    <property type="entry name" value="Fung_rhodopsin"/>
    <property type="match status" value="1"/>
</dbReference>
<feature type="transmembrane region" description="Helical" evidence="7">
    <location>
        <begin position="70"/>
        <end position="91"/>
    </location>
</feature>
<dbReference type="VEuPathDB" id="FungiDB:BO78DRAFT_398983"/>
<gene>
    <name evidence="9" type="ORF">BO78DRAFT_398983</name>
</gene>
<feature type="domain" description="Rhodopsin" evidence="8">
    <location>
        <begin position="9"/>
        <end position="210"/>
    </location>
</feature>
<keyword evidence="4 7" id="KW-0472">Membrane</keyword>
<organism evidence="9 10">
    <name type="scientific">Aspergillus sclerotiicarbonarius (strain CBS 121057 / IBT 28362)</name>
    <dbReference type="NCBI Taxonomy" id="1448318"/>
    <lineage>
        <taxon>Eukaryota</taxon>
        <taxon>Fungi</taxon>
        <taxon>Dikarya</taxon>
        <taxon>Ascomycota</taxon>
        <taxon>Pezizomycotina</taxon>
        <taxon>Eurotiomycetes</taxon>
        <taxon>Eurotiomycetidae</taxon>
        <taxon>Eurotiales</taxon>
        <taxon>Aspergillaceae</taxon>
        <taxon>Aspergillus</taxon>
        <taxon>Aspergillus subgen. Circumdati</taxon>
    </lineage>
</organism>
<keyword evidence="2 7" id="KW-0812">Transmembrane</keyword>
<dbReference type="OrthoDB" id="10017208at2759"/>
<dbReference type="PANTHER" id="PTHR33048">
    <property type="entry name" value="PTH11-LIKE INTEGRAL MEMBRANE PROTEIN (AFU_ORTHOLOGUE AFUA_5G11245)"/>
    <property type="match status" value="1"/>
</dbReference>
<evidence type="ECO:0000256" key="4">
    <source>
        <dbReference type="ARBA" id="ARBA00023136"/>
    </source>
</evidence>
<evidence type="ECO:0000256" key="2">
    <source>
        <dbReference type="ARBA" id="ARBA00022692"/>
    </source>
</evidence>
<evidence type="ECO:0000256" key="1">
    <source>
        <dbReference type="ARBA" id="ARBA00004141"/>
    </source>
</evidence>
<dbReference type="InterPro" id="IPR049326">
    <property type="entry name" value="Rhodopsin_dom_fungi"/>
</dbReference>
<feature type="region of interest" description="Disordered" evidence="6">
    <location>
        <begin position="256"/>
        <end position="276"/>
    </location>
</feature>
<feature type="transmembrane region" description="Helical" evidence="7">
    <location>
        <begin position="114"/>
        <end position="137"/>
    </location>
</feature>
<protein>
    <recommendedName>
        <fullName evidence="8">Rhodopsin domain-containing protein</fullName>
    </recommendedName>
</protein>
<proteinExistence type="inferred from homology"/>
<keyword evidence="3 7" id="KW-1133">Transmembrane helix</keyword>
<evidence type="ECO:0000256" key="6">
    <source>
        <dbReference type="SAM" id="MobiDB-lite"/>
    </source>
</evidence>
<evidence type="ECO:0000259" key="8">
    <source>
        <dbReference type="Pfam" id="PF20684"/>
    </source>
</evidence>
<feature type="transmembrane region" description="Helical" evidence="7">
    <location>
        <begin position="187"/>
        <end position="209"/>
    </location>
</feature>
<evidence type="ECO:0000313" key="10">
    <source>
        <dbReference type="Proteomes" id="UP000248423"/>
    </source>
</evidence>
<dbReference type="GO" id="GO:0016020">
    <property type="term" value="C:membrane"/>
    <property type="evidence" value="ECO:0007669"/>
    <property type="project" value="UniProtKB-SubCell"/>
</dbReference>
<dbReference type="Proteomes" id="UP000248423">
    <property type="component" value="Unassembled WGS sequence"/>
</dbReference>
<comment type="similarity">
    <text evidence="5">Belongs to the SAT4 family.</text>
</comment>
<evidence type="ECO:0000256" key="5">
    <source>
        <dbReference type="ARBA" id="ARBA00038359"/>
    </source>
</evidence>
<reference evidence="9 10" key="1">
    <citation type="submission" date="2018-02" db="EMBL/GenBank/DDBJ databases">
        <title>The genomes of Aspergillus section Nigri reveals drivers in fungal speciation.</title>
        <authorList>
            <consortium name="DOE Joint Genome Institute"/>
            <person name="Vesth T.C."/>
            <person name="Nybo J."/>
            <person name="Theobald S."/>
            <person name="Brandl J."/>
            <person name="Frisvad J.C."/>
            <person name="Nielsen K.F."/>
            <person name="Lyhne E.K."/>
            <person name="Kogle M.E."/>
            <person name="Kuo A."/>
            <person name="Riley R."/>
            <person name="Clum A."/>
            <person name="Nolan M."/>
            <person name="Lipzen A."/>
            <person name="Salamov A."/>
            <person name="Henrissat B."/>
            <person name="Wiebenga A."/>
            <person name="De vries R.P."/>
            <person name="Grigoriev I.V."/>
            <person name="Mortensen U.H."/>
            <person name="Andersen M.R."/>
            <person name="Baker S.E."/>
        </authorList>
    </citation>
    <scope>NUCLEOTIDE SEQUENCE [LARGE SCALE GENOMIC DNA]</scope>
    <source>
        <strain evidence="9 10">CBS 121057</strain>
    </source>
</reference>
<evidence type="ECO:0000256" key="7">
    <source>
        <dbReference type="SAM" id="Phobius"/>
    </source>
</evidence>
<evidence type="ECO:0000256" key="3">
    <source>
        <dbReference type="ARBA" id="ARBA00022989"/>
    </source>
</evidence>
<accession>A0A319FD78</accession>
<dbReference type="AlphaFoldDB" id="A0A319FD78"/>
<dbReference type="InterPro" id="IPR052337">
    <property type="entry name" value="SAT4-like"/>
</dbReference>
<comment type="subcellular location">
    <subcellularLocation>
        <location evidence="1">Membrane</location>
        <topology evidence="1">Multi-pass membrane protein</topology>
    </subcellularLocation>
</comment>
<evidence type="ECO:0000313" key="9">
    <source>
        <dbReference type="EMBL" id="PYI04303.1"/>
    </source>
</evidence>
<name>A0A319FD78_ASPSB</name>
<dbReference type="PANTHER" id="PTHR33048:SF47">
    <property type="entry name" value="INTEGRAL MEMBRANE PROTEIN-RELATED"/>
    <property type="match status" value="1"/>
</dbReference>
<sequence length="276" mass="30191">MAGQLSYAIMQAIAVHNGEGRHIIFLKSTKVFIQIYVAACVSYSFTVMMTKISVLLYYNRIFPIRWLRTTSFIVGGVVIAYDLAVVFIAALECIPLSSMWTGKPGRCIDTKGPFTALAIINVLTDVAILALPVKPVLNLNMRLGRKIQVLSIFLLGGVVCVFGILRAHALATVSDVDISWNATYSGVWSYIEISVGIVAACLPTLGPLFHKPKTRNPADYYIGLKSWKYTMNASTVSKDAPQDGIRLTYDITCEESPSDPVHNQSRSTSAPHGLPC</sequence>
<dbReference type="EMBL" id="KZ826370">
    <property type="protein sequence ID" value="PYI04303.1"/>
    <property type="molecule type" value="Genomic_DNA"/>
</dbReference>